<keyword evidence="3" id="KW-0677">Repeat</keyword>
<dbReference type="SUPFAM" id="SSF57625">
    <property type="entry name" value="Invertebrate chitin-binding proteins"/>
    <property type="match status" value="3"/>
</dbReference>
<dbReference type="Gene3D" id="2.170.140.10">
    <property type="entry name" value="Chitin binding domain"/>
    <property type="match status" value="3"/>
</dbReference>
<evidence type="ECO:0000259" key="8">
    <source>
        <dbReference type="PROSITE" id="PS50940"/>
    </source>
</evidence>
<comment type="caution">
    <text evidence="9">The sequence shown here is derived from an EMBL/GenBank/DDBJ whole genome shotgun (WGS) entry which is preliminary data.</text>
</comment>
<dbReference type="GO" id="GO:0008061">
    <property type="term" value="F:chitin binding"/>
    <property type="evidence" value="ECO:0007669"/>
    <property type="project" value="UniProtKB-KW"/>
</dbReference>
<feature type="domain" description="Chitin-binding type-2" evidence="8">
    <location>
        <begin position="40"/>
        <end position="98"/>
    </location>
</feature>
<dbReference type="SMART" id="SM00494">
    <property type="entry name" value="ChtBD2"/>
    <property type="match status" value="3"/>
</dbReference>
<dbReference type="PROSITE" id="PS50940">
    <property type="entry name" value="CHIT_BIND_II"/>
    <property type="match status" value="3"/>
</dbReference>
<evidence type="ECO:0000256" key="2">
    <source>
        <dbReference type="ARBA" id="ARBA00022729"/>
    </source>
</evidence>
<feature type="chain" id="PRO_5042113172" description="Chitin-binding type-2 domain-containing protein" evidence="7">
    <location>
        <begin position="20"/>
        <end position="271"/>
    </location>
</feature>
<accession>A0AAD4K2C0</accession>
<dbReference type="GO" id="GO:0005576">
    <property type="term" value="C:extracellular region"/>
    <property type="evidence" value="ECO:0007669"/>
    <property type="project" value="InterPro"/>
</dbReference>
<keyword evidence="10" id="KW-1185">Reference proteome</keyword>
<name>A0AAD4K2C0_9MUSC</name>
<gene>
    <name evidence="9" type="ORF">KR093_008562</name>
</gene>
<evidence type="ECO:0000256" key="1">
    <source>
        <dbReference type="ARBA" id="ARBA00022669"/>
    </source>
</evidence>
<dbReference type="Proteomes" id="UP001200034">
    <property type="component" value="Unassembled WGS sequence"/>
</dbReference>
<evidence type="ECO:0000256" key="5">
    <source>
        <dbReference type="ARBA" id="ARBA00023180"/>
    </source>
</evidence>
<keyword evidence="2 7" id="KW-0732">Signal</keyword>
<feature type="non-terminal residue" evidence="9">
    <location>
        <position position="271"/>
    </location>
</feature>
<sequence length="271" mass="30002">THANNVYFPVLLLLDSTLSAPQLQWMRKPTNSVTIRQSAGGMCANHLVGSFVEHPEDCRLFYLCMERGDAVLASCPSTMLFNAENKICDAPENVRCTNSSSSSSGGNASNPPPIASDNDLNNMVTDAATYCATLTPQPGNDRIVYIGSSSSCNNYYICYYGQAIPQTCSAELHWNAMTAKCDLPERAQCTLDAPPNTPPADSTNISNQLIHCPPHGQHLYPHMRRCEFFIYCVKGYATLQQCPFYYYFDVVTKSCQWSRTAVCARDLNFAR</sequence>
<dbReference type="PANTHER" id="PTHR23301:SF0">
    <property type="entry name" value="CHITIN-BINDING TYPE-2 DOMAIN-CONTAINING PROTEIN-RELATED"/>
    <property type="match status" value="1"/>
</dbReference>
<evidence type="ECO:0000256" key="3">
    <source>
        <dbReference type="ARBA" id="ARBA00022737"/>
    </source>
</evidence>
<feature type="non-terminal residue" evidence="9">
    <location>
        <position position="1"/>
    </location>
</feature>
<dbReference type="InterPro" id="IPR002557">
    <property type="entry name" value="Chitin-bd_dom"/>
</dbReference>
<keyword evidence="5" id="KW-0325">Glycoprotein</keyword>
<feature type="compositionally biased region" description="Low complexity" evidence="6">
    <location>
        <begin position="99"/>
        <end position="109"/>
    </location>
</feature>
<feature type="signal peptide" evidence="7">
    <location>
        <begin position="1"/>
        <end position="19"/>
    </location>
</feature>
<feature type="domain" description="Chitin-binding type-2" evidence="8">
    <location>
        <begin position="209"/>
        <end position="265"/>
    </location>
</feature>
<evidence type="ECO:0000313" key="10">
    <source>
        <dbReference type="Proteomes" id="UP001200034"/>
    </source>
</evidence>
<dbReference type="AlphaFoldDB" id="A0AAD4K2C0"/>
<keyword evidence="4" id="KW-1015">Disulfide bond</keyword>
<dbReference type="EMBL" id="JAJJHW010002585">
    <property type="protein sequence ID" value="KAH8371700.1"/>
    <property type="molecule type" value="Genomic_DNA"/>
</dbReference>
<evidence type="ECO:0000256" key="4">
    <source>
        <dbReference type="ARBA" id="ARBA00023157"/>
    </source>
</evidence>
<reference evidence="9" key="1">
    <citation type="journal article" date="2021" name="Mol. Ecol. Resour.">
        <title>Phylogenomic analyses of the genus Drosophila reveals genomic signals of climate adaptation.</title>
        <authorList>
            <person name="Li F."/>
            <person name="Rane R.V."/>
            <person name="Luria V."/>
            <person name="Xiong Z."/>
            <person name="Chen J."/>
            <person name="Li Z."/>
            <person name="Catullo R.A."/>
            <person name="Griffin P.C."/>
            <person name="Schiffer M."/>
            <person name="Pearce S."/>
            <person name="Lee S.F."/>
            <person name="McElroy K."/>
            <person name="Stocker A."/>
            <person name="Shirriffs J."/>
            <person name="Cockerell F."/>
            <person name="Coppin C."/>
            <person name="Sgro C.M."/>
            <person name="Karger A."/>
            <person name="Cain J.W."/>
            <person name="Weber J.A."/>
            <person name="Santpere G."/>
            <person name="Kirschner M.W."/>
            <person name="Hoffmann A.A."/>
            <person name="Oakeshott J.G."/>
            <person name="Zhang G."/>
        </authorList>
    </citation>
    <scope>NUCLEOTIDE SEQUENCE</scope>
    <source>
        <strain evidence="9">BGI-SZ-2011g</strain>
    </source>
</reference>
<organism evidence="9 10">
    <name type="scientific">Drosophila rubida</name>
    <dbReference type="NCBI Taxonomy" id="30044"/>
    <lineage>
        <taxon>Eukaryota</taxon>
        <taxon>Metazoa</taxon>
        <taxon>Ecdysozoa</taxon>
        <taxon>Arthropoda</taxon>
        <taxon>Hexapoda</taxon>
        <taxon>Insecta</taxon>
        <taxon>Pterygota</taxon>
        <taxon>Neoptera</taxon>
        <taxon>Endopterygota</taxon>
        <taxon>Diptera</taxon>
        <taxon>Brachycera</taxon>
        <taxon>Muscomorpha</taxon>
        <taxon>Ephydroidea</taxon>
        <taxon>Drosophilidae</taxon>
        <taxon>Drosophila</taxon>
    </lineage>
</organism>
<keyword evidence="1" id="KW-0147">Chitin-binding</keyword>
<dbReference type="InterPro" id="IPR051940">
    <property type="entry name" value="Chitin_bind-dev_reg"/>
</dbReference>
<dbReference type="InterPro" id="IPR036508">
    <property type="entry name" value="Chitin-bd_dom_sf"/>
</dbReference>
<protein>
    <recommendedName>
        <fullName evidence="8">Chitin-binding type-2 domain-containing protein</fullName>
    </recommendedName>
</protein>
<evidence type="ECO:0000256" key="6">
    <source>
        <dbReference type="SAM" id="MobiDB-lite"/>
    </source>
</evidence>
<evidence type="ECO:0000256" key="7">
    <source>
        <dbReference type="SAM" id="SignalP"/>
    </source>
</evidence>
<evidence type="ECO:0000313" key="9">
    <source>
        <dbReference type="EMBL" id="KAH8371700.1"/>
    </source>
</evidence>
<dbReference type="Pfam" id="PF01607">
    <property type="entry name" value="CBM_14"/>
    <property type="match status" value="3"/>
</dbReference>
<feature type="domain" description="Chitin-binding type-2" evidence="8">
    <location>
        <begin position="128"/>
        <end position="191"/>
    </location>
</feature>
<feature type="region of interest" description="Disordered" evidence="6">
    <location>
        <begin position="99"/>
        <end position="119"/>
    </location>
</feature>
<proteinExistence type="predicted"/>
<dbReference type="PANTHER" id="PTHR23301">
    <property type="entry name" value="CHITIN BINDING PERITROPHIN-A"/>
    <property type="match status" value="1"/>
</dbReference>